<evidence type="ECO:0000256" key="1">
    <source>
        <dbReference type="ARBA" id="ARBA00022679"/>
    </source>
</evidence>
<dbReference type="GO" id="GO:0009360">
    <property type="term" value="C:DNA polymerase III complex"/>
    <property type="evidence" value="ECO:0007669"/>
    <property type="project" value="InterPro"/>
</dbReference>
<dbReference type="SUPFAM" id="SSF52540">
    <property type="entry name" value="P-loop containing nucleoside triphosphate hydrolases"/>
    <property type="match status" value="1"/>
</dbReference>
<evidence type="ECO:0000256" key="2">
    <source>
        <dbReference type="ARBA" id="ARBA00022695"/>
    </source>
</evidence>
<evidence type="ECO:0000313" key="6">
    <source>
        <dbReference type="EMBL" id="ERK03955.1"/>
    </source>
</evidence>
<dbReference type="Pfam" id="PF06144">
    <property type="entry name" value="DNA_pol3_delta"/>
    <property type="match status" value="1"/>
</dbReference>
<dbReference type="PANTHER" id="PTHR34388:SF1">
    <property type="entry name" value="DNA POLYMERASE III SUBUNIT DELTA"/>
    <property type="match status" value="1"/>
</dbReference>
<dbReference type="Gene3D" id="1.20.272.10">
    <property type="match status" value="1"/>
</dbReference>
<name>U2MQM2_9BACT</name>
<feature type="domain" description="DNA polymerase III delta N-terminal" evidence="5">
    <location>
        <begin position="44"/>
        <end position="158"/>
    </location>
</feature>
<dbReference type="PANTHER" id="PTHR34388">
    <property type="entry name" value="DNA POLYMERASE III SUBUNIT DELTA"/>
    <property type="match status" value="1"/>
</dbReference>
<evidence type="ECO:0000256" key="4">
    <source>
        <dbReference type="ARBA" id="ARBA00022932"/>
    </source>
</evidence>
<protein>
    <submittedName>
        <fullName evidence="6">DNA polymerase III, delta subunit</fullName>
        <ecNumber evidence="6">2.7.7.7</ecNumber>
    </submittedName>
</protein>
<keyword evidence="2 6" id="KW-0548">Nucleotidyltransferase</keyword>
<dbReference type="InterPro" id="IPR027417">
    <property type="entry name" value="P-loop_NTPase"/>
</dbReference>
<keyword evidence="1 6" id="KW-0808">Transferase</keyword>
<dbReference type="Gene3D" id="3.40.50.300">
    <property type="entry name" value="P-loop containing nucleotide triphosphate hydrolases"/>
    <property type="match status" value="1"/>
</dbReference>
<keyword evidence="7" id="KW-1185">Reference proteome</keyword>
<gene>
    <name evidence="6" type="primary">holA</name>
    <name evidence="6" type="ORF">HMPREF1218_0277</name>
</gene>
<dbReference type="GO" id="GO:0003677">
    <property type="term" value="F:DNA binding"/>
    <property type="evidence" value="ECO:0007669"/>
    <property type="project" value="InterPro"/>
</dbReference>
<dbReference type="AlphaFoldDB" id="U2MQM2"/>
<dbReference type="InterPro" id="IPR005790">
    <property type="entry name" value="DNA_polIII_delta"/>
</dbReference>
<reference evidence="6 7" key="1">
    <citation type="submission" date="2013-08" db="EMBL/GenBank/DDBJ databases">
        <authorList>
            <person name="Durkin A.S."/>
            <person name="Haft D.R."/>
            <person name="McCorrison J."/>
            <person name="Torralba M."/>
            <person name="Gillis M."/>
            <person name="Haft D.H."/>
            <person name="Methe B."/>
            <person name="Sutton G."/>
            <person name="Nelson K.E."/>
        </authorList>
    </citation>
    <scope>NUCLEOTIDE SEQUENCE [LARGE SCALE GENOMIC DNA]</scope>
    <source>
        <strain evidence="6 7">F0068</strain>
    </source>
</reference>
<evidence type="ECO:0000259" key="5">
    <source>
        <dbReference type="Pfam" id="PF06144"/>
    </source>
</evidence>
<dbReference type="GO" id="GO:0003887">
    <property type="term" value="F:DNA-directed DNA polymerase activity"/>
    <property type="evidence" value="ECO:0007669"/>
    <property type="project" value="UniProtKB-KW"/>
</dbReference>
<proteinExistence type="predicted"/>
<dbReference type="Gene3D" id="1.10.8.60">
    <property type="match status" value="1"/>
</dbReference>
<comment type="caution">
    <text evidence="6">The sequence shown here is derived from an EMBL/GenBank/DDBJ whole genome shotgun (WGS) entry which is preliminary data.</text>
</comment>
<dbReference type="Proteomes" id="UP000016600">
    <property type="component" value="Unassembled WGS sequence"/>
</dbReference>
<accession>U2MQM2</accession>
<dbReference type="EC" id="2.7.7.7" evidence="6"/>
<dbReference type="PATRIC" id="fig|1081904.3.peg.251"/>
<keyword evidence="3" id="KW-0235">DNA replication</keyword>
<dbReference type="NCBIfam" id="TIGR01128">
    <property type="entry name" value="holA"/>
    <property type="match status" value="1"/>
</dbReference>
<evidence type="ECO:0000256" key="3">
    <source>
        <dbReference type="ARBA" id="ARBA00022705"/>
    </source>
</evidence>
<dbReference type="InterPro" id="IPR010372">
    <property type="entry name" value="DNA_pol3_delta_N"/>
</dbReference>
<dbReference type="EMBL" id="AWET01000007">
    <property type="protein sequence ID" value="ERK03955.1"/>
    <property type="molecule type" value="Genomic_DNA"/>
</dbReference>
<evidence type="ECO:0000313" key="7">
    <source>
        <dbReference type="Proteomes" id="UP000016600"/>
    </source>
</evidence>
<keyword evidence="4" id="KW-0239">DNA-directed DNA polymerase</keyword>
<sequence>MIRTDETQFSSRTYTYYYMADKKTAVGFDQIMRDLKARNFAPIYVLMGDESYYIDKIADFIAGNVLTPEERDFNQNIVFGADTTAVQIVDQAKGYPMMAEHRVVIVKEAQAMRGFEAIEKYLDAPVKSTVLVLCYKNGTIDRRKKLVPKAEAVGVVFESKKKRDYELPGFITGYLKMQGVTIDDKSATMIADHIGSDLSRLTSELDKLLISLPQNDKRVTPEIVEQQIGISKDFNAFEFRDAIVNRNIFKANQIMKYLDKNPKSGSLFSFLPLLFNYFQNLMIAYYAPNRNDEKSVAQYLELRTVWAVKDYMIGMRNYSGMKTMQIIDKIREVDAKSKGLDNPNTPLGELMKELIFFILH</sequence>
<organism evidence="6 7">
    <name type="scientific">Hoylesella pleuritidis F0068</name>
    <dbReference type="NCBI Taxonomy" id="1081904"/>
    <lineage>
        <taxon>Bacteria</taxon>
        <taxon>Pseudomonadati</taxon>
        <taxon>Bacteroidota</taxon>
        <taxon>Bacteroidia</taxon>
        <taxon>Bacteroidales</taxon>
        <taxon>Prevotellaceae</taxon>
        <taxon>Hoylesella</taxon>
    </lineage>
</organism>
<dbReference type="GO" id="GO:0006261">
    <property type="term" value="P:DNA-templated DNA replication"/>
    <property type="evidence" value="ECO:0007669"/>
    <property type="project" value="TreeGrafter"/>
</dbReference>